<keyword evidence="2" id="KW-1185">Reference proteome</keyword>
<organism evidence="1 2">
    <name type="scientific">Bauhinia variegata</name>
    <name type="common">Purple orchid tree</name>
    <name type="synonym">Phanera variegata</name>
    <dbReference type="NCBI Taxonomy" id="167791"/>
    <lineage>
        <taxon>Eukaryota</taxon>
        <taxon>Viridiplantae</taxon>
        <taxon>Streptophyta</taxon>
        <taxon>Embryophyta</taxon>
        <taxon>Tracheophyta</taxon>
        <taxon>Spermatophyta</taxon>
        <taxon>Magnoliopsida</taxon>
        <taxon>eudicotyledons</taxon>
        <taxon>Gunneridae</taxon>
        <taxon>Pentapetalae</taxon>
        <taxon>rosids</taxon>
        <taxon>fabids</taxon>
        <taxon>Fabales</taxon>
        <taxon>Fabaceae</taxon>
        <taxon>Cercidoideae</taxon>
        <taxon>Cercideae</taxon>
        <taxon>Bauhiniinae</taxon>
        <taxon>Bauhinia</taxon>
    </lineage>
</organism>
<name>A0ACB9ND88_BAUVA</name>
<sequence length="250" mass="27641">MWFGDLVDIRELLVSGQDLYVKMATSELGKNLILPVYSFIIVLIQGANDGHKKVAGLVAGIVAIAVAAVSGILIFGWCYTQKFGRTMKEKLDYSIKEDPSHERQVEDLDLPLLDLSSIATATNNFSINNKIGEGGFGPVYKGTLEDGLEFAVKRLSTSSGQGLTEFKNEVKLIAKLQHRNLVRLLGCCIQGEEKMLVYEYMPNSSLDSFIFDENKSKLLDWPKRFEIIIGIARAITSLDMYGNSGKKAGH</sequence>
<dbReference type="EMBL" id="CM039432">
    <property type="protein sequence ID" value="KAI4333774.1"/>
    <property type="molecule type" value="Genomic_DNA"/>
</dbReference>
<dbReference type="Proteomes" id="UP000828941">
    <property type="component" value="Chromosome 7"/>
</dbReference>
<protein>
    <submittedName>
        <fullName evidence="1">Uncharacterized protein</fullName>
    </submittedName>
</protein>
<accession>A0ACB9ND88</accession>
<evidence type="ECO:0000313" key="1">
    <source>
        <dbReference type="EMBL" id="KAI4333774.1"/>
    </source>
</evidence>
<comment type="caution">
    <text evidence="1">The sequence shown here is derived from an EMBL/GenBank/DDBJ whole genome shotgun (WGS) entry which is preliminary data.</text>
</comment>
<proteinExistence type="predicted"/>
<evidence type="ECO:0000313" key="2">
    <source>
        <dbReference type="Proteomes" id="UP000828941"/>
    </source>
</evidence>
<reference evidence="1 2" key="1">
    <citation type="journal article" date="2022" name="DNA Res.">
        <title>Chromosomal-level genome assembly of the orchid tree Bauhinia variegata (Leguminosae; Cercidoideae) supports the allotetraploid origin hypothesis of Bauhinia.</title>
        <authorList>
            <person name="Zhong Y."/>
            <person name="Chen Y."/>
            <person name="Zheng D."/>
            <person name="Pang J."/>
            <person name="Liu Y."/>
            <person name="Luo S."/>
            <person name="Meng S."/>
            <person name="Qian L."/>
            <person name="Wei D."/>
            <person name="Dai S."/>
            <person name="Zhou R."/>
        </authorList>
    </citation>
    <scope>NUCLEOTIDE SEQUENCE [LARGE SCALE GENOMIC DNA]</scope>
    <source>
        <strain evidence="1">BV-YZ2020</strain>
    </source>
</reference>
<gene>
    <name evidence="1" type="ORF">L6164_018539</name>
</gene>